<sequence length="452" mass="51633">MERLRFVFLLVIKASDDHNLQKLDLEVKHKNEINRAKKLFETELMQMRTDSEMHMKNYNEVLKSNKQLLNRTKDFEAEILNLDRMREDLKNQLNSCERKRNQLQMEKEDVSSRLDAAEKTRKNTELTVKDLNQTVNELSLSLTSANNEVKRLNSDLISMQGVLEDSHVVRRNLEETTERFRLDADQLRESLEYHNDVIRQKDDVIQKLEKDLKITRELLDEMEQKTLREGRKLFAKAQAKSKSLELELEAEQKKLKELHSENRRLQKSINELADLKESFERETHEKSRLLDSAHNLIARLKKQLAEAEQVVTIVTGKYKKLQQRLNQEESDRQELSTPNNLQSVILERHISSAGSGGGQHATGSHLPSVNQLTASSHHIPGSHLASGGHLVSGSHLASIGHLKPSVGHVGSSGLYTVGSRKSIPIGDMVNQRISTARSVVQSIISNNSLNYE</sequence>
<dbReference type="GeneID" id="20217811"/>
<dbReference type="EMBL" id="AMQM01003955">
    <property type="status" value="NOT_ANNOTATED_CDS"/>
    <property type="molecule type" value="Genomic_DNA"/>
</dbReference>
<dbReference type="CTD" id="20217811"/>
<evidence type="ECO:0000313" key="5">
    <source>
        <dbReference type="EnsemblMetazoa" id="HelroP99227"/>
    </source>
</evidence>
<feature type="domain" description="Myosin tail" evidence="3">
    <location>
        <begin position="22"/>
        <end position="329"/>
    </location>
</feature>
<evidence type="ECO:0000256" key="2">
    <source>
        <dbReference type="SAM" id="Coils"/>
    </source>
</evidence>
<dbReference type="EMBL" id="KB096411">
    <property type="protein sequence ID" value="ESO04872.1"/>
    <property type="molecule type" value="Genomic_DNA"/>
</dbReference>
<accession>T1G9R5</accession>
<reference evidence="6" key="1">
    <citation type="submission" date="2012-12" db="EMBL/GenBank/DDBJ databases">
        <authorList>
            <person name="Hellsten U."/>
            <person name="Grimwood J."/>
            <person name="Chapman J.A."/>
            <person name="Shapiro H."/>
            <person name="Aerts A."/>
            <person name="Otillar R.P."/>
            <person name="Terry A.Y."/>
            <person name="Boore J.L."/>
            <person name="Simakov O."/>
            <person name="Marletaz F."/>
            <person name="Cho S.-J."/>
            <person name="Edsinger-Gonzales E."/>
            <person name="Havlak P."/>
            <person name="Kuo D.-H."/>
            <person name="Larsson T."/>
            <person name="Lv J."/>
            <person name="Arendt D."/>
            <person name="Savage R."/>
            <person name="Osoegawa K."/>
            <person name="de Jong P."/>
            <person name="Lindberg D.R."/>
            <person name="Seaver E.C."/>
            <person name="Weisblat D.A."/>
            <person name="Putnam N.H."/>
            <person name="Grigoriev I.V."/>
            <person name="Rokhsar D.S."/>
        </authorList>
    </citation>
    <scope>NUCLEOTIDE SEQUENCE</scope>
</reference>
<dbReference type="EnsemblMetazoa" id="HelroT99227">
    <property type="protein sequence ID" value="HelroP99227"/>
    <property type="gene ID" value="HelroG99227"/>
</dbReference>
<evidence type="ECO:0000313" key="6">
    <source>
        <dbReference type="Proteomes" id="UP000015101"/>
    </source>
</evidence>
<dbReference type="RefSeq" id="XP_009016805.1">
    <property type="nucleotide sequence ID" value="XM_009018557.1"/>
</dbReference>
<feature type="coiled-coil region" evidence="2">
    <location>
        <begin position="72"/>
        <end position="324"/>
    </location>
</feature>
<reference evidence="4 6" key="2">
    <citation type="journal article" date="2013" name="Nature">
        <title>Insights into bilaterian evolution from three spiralian genomes.</title>
        <authorList>
            <person name="Simakov O."/>
            <person name="Marletaz F."/>
            <person name="Cho S.J."/>
            <person name="Edsinger-Gonzales E."/>
            <person name="Havlak P."/>
            <person name="Hellsten U."/>
            <person name="Kuo D.H."/>
            <person name="Larsson T."/>
            <person name="Lv J."/>
            <person name="Arendt D."/>
            <person name="Savage R."/>
            <person name="Osoegawa K."/>
            <person name="de Jong P."/>
            <person name="Grimwood J."/>
            <person name="Chapman J.A."/>
            <person name="Shapiro H."/>
            <person name="Aerts A."/>
            <person name="Otillar R.P."/>
            <person name="Terry A.Y."/>
            <person name="Boore J.L."/>
            <person name="Grigoriev I.V."/>
            <person name="Lindberg D.R."/>
            <person name="Seaver E.C."/>
            <person name="Weisblat D.A."/>
            <person name="Putnam N.H."/>
            <person name="Rokhsar D.S."/>
        </authorList>
    </citation>
    <scope>NUCLEOTIDE SEQUENCE</scope>
</reference>
<dbReference type="STRING" id="6412.T1G9R5"/>
<reference evidence="5" key="3">
    <citation type="submission" date="2015-06" db="UniProtKB">
        <authorList>
            <consortium name="EnsemblMetazoa"/>
        </authorList>
    </citation>
    <scope>IDENTIFICATION</scope>
</reference>
<dbReference type="GO" id="GO:0016459">
    <property type="term" value="C:myosin complex"/>
    <property type="evidence" value="ECO:0007669"/>
    <property type="project" value="InterPro"/>
</dbReference>
<dbReference type="InParanoid" id="T1G9R5"/>
<dbReference type="PANTHER" id="PTHR44281">
    <property type="entry name" value="SPINDLE ASSEMBLY ABNORMAL PROTEIN 6 HOMOLOG"/>
    <property type="match status" value="1"/>
</dbReference>
<dbReference type="OrthoDB" id="2018427at2759"/>
<dbReference type="Pfam" id="PF01576">
    <property type="entry name" value="Myosin_tail_1"/>
    <property type="match status" value="1"/>
</dbReference>
<dbReference type="eggNOG" id="KOG0161">
    <property type="taxonomic scope" value="Eukaryota"/>
</dbReference>
<keyword evidence="1 2" id="KW-0175">Coiled coil</keyword>
<protein>
    <recommendedName>
        <fullName evidence="3">Myosin tail domain-containing protein</fullName>
    </recommendedName>
</protein>
<evidence type="ECO:0000256" key="1">
    <source>
        <dbReference type="ARBA" id="ARBA00023054"/>
    </source>
</evidence>
<dbReference type="PANTHER" id="PTHR44281:SF2">
    <property type="entry name" value="SPINDLE ASSEMBLY ABNORMAL PROTEIN 6 HOMOLOG"/>
    <property type="match status" value="1"/>
</dbReference>
<organism evidence="5 6">
    <name type="scientific">Helobdella robusta</name>
    <name type="common">Californian leech</name>
    <dbReference type="NCBI Taxonomy" id="6412"/>
    <lineage>
        <taxon>Eukaryota</taxon>
        <taxon>Metazoa</taxon>
        <taxon>Spiralia</taxon>
        <taxon>Lophotrochozoa</taxon>
        <taxon>Annelida</taxon>
        <taxon>Clitellata</taxon>
        <taxon>Hirudinea</taxon>
        <taxon>Rhynchobdellida</taxon>
        <taxon>Glossiphoniidae</taxon>
        <taxon>Helobdella</taxon>
    </lineage>
</organism>
<dbReference type="InterPro" id="IPR002928">
    <property type="entry name" value="Myosin_tail"/>
</dbReference>
<dbReference type="OMA" id="SSHHIPG"/>
<evidence type="ECO:0000259" key="3">
    <source>
        <dbReference type="Pfam" id="PF01576"/>
    </source>
</evidence>
<evidence type="ECO:0000313" key="4">
    <source>
        <dbReference type="EMBL" id="ESO04872.1"/>
    </source>
</evidence>
<dbReference type="HOGENOM" id="CLU_605919_0_0_1"/>
<dbReference type="Proteomes" id="UP000015101">
    <property type="component" value="Unassembled WGS sequence"/>
</dbReference>
<dbReference type="AlphaFoldDB" id="T1G9R5"/>
<proteinExistence type="predicted"/>
<dbReference type="KEGG" id="hro:HELRODRAFT_99227"/>
<keyword evidence="6" id="KW-1185">Reference proteome</keyword>
<name>T1G9R5_HELRO</name>
<gene>
    <name evidence="5" type="primary">20217811</name>
    <name evidence="4" type="ORF">HELRODRAFT_99227</name>
</gene>